<dbReference type="RefSeq" id="WP_275566204.1">
    <property type="nucleotide sequence ID" value="NZ_JARGYC010000008.1"/>
</dbReference>
<dbReference type="EMBL" id="JARGYC010000008">
    <property type="protein sequence ID" value="MDF0600061.1"/>
    <property type="molecule type" value="Genomic_DNA"/>
</dbReference>
<keyword evidence="2" id="KW-0472">Membrane</keyword>
<dbReference type="PANTHER" id="PTHR34475:SF1">
    <property type="entry name" value="CYTOSKELETON PROTEIN RODZ"/>
    <property type="match status" value="1"/>
</dbReference>
<accession>A0AAE3NQA6</accession>
<dbReference type="Gene3D" id="1.10.260.40">
    <property type="entry name" value="lambda repressor-like DNA-binding domains"/>
    <property type="match status" value="1"/>
</dbReference>
<organism evidence="4 5">
    <name type="scientific">Psychromarinibacter sediminicola</name>
    <dbReference type="NCBI Taxonomy" id="3033385"/>
    <lineage>
        <taxon>Bacteria</taxon>
        <taxon>Pseudomonadati</taxon>
        <taxon>Pseudomonadota</taxon>
        <taxon>Alphaproteobacteria</taxon>
        <taxon>Rhodobacterales</taxon>
        <taxon>Paracoccaceae</taxon>
        <taxon>Psychromarinibacter</taxon>
    </lineage>
</organism>
<dbReference type="InterPro" id="IPR010982">
    <property type="entry name" value="Lambda_DNA-bd_dom_sf"/>
</dbReference>
<name>A0AAE3NQA6_9RHOB</name>
<evidence type="ECO:0000259" key="3">
    <source>
        <dbReference type="Pfam" id="PF13464"/>
    </source>
</evidence>
<dbReference type="Pfam" id="PF13464">
    <property type="entry name" value="RodZ_C"/>
    <property type="match status" value="1"/>
</dbReference>
<dbReference type="InterPro" id="IPR025194">
    <property type="entry name" value="RodZ-like_C"/>
</dbReference>
<reference evidence="4" key="1">
    <citation type="submission" date="2023-03" db="EMBL/GenBank/DDBJ databases">
        <title>Multiphase analysis and comparison of six strains from genera Psychromarinibacter, Lutimaribacter, and Maritimibacter, including a novel species: Psychromarinibacter sediminicola sp. nov.</title>
        <authorList>
            <person name="Wang Y.-H."/>
            <person name="Ye M.-Q."/>
            <person name="Du Z.-J."/>
        </authorList>
    </citation>
    <scope>NUCLEOTIDE SEQUENCE</scope>
    <source>
        <strain evidence="4">C21-152</strain>
    </source>
</reference>
<evidence type="ECO:0000313" key="5">
    <source>
        <dbReference type="Proteomes" id="UP001220964"/>
    </source>
</evidence>
<sequence>MIGRRTAPPPDATIDESSGLQSFDDFELRLGDVMRGERATKGKSLLDVQRELKIKASYIAAIENADPSAFETPGFVSGYVRSYARYLGLDPDWAFDQFCREGQFEVTHGLGPITGPGKSKPKKPDGAVRSTVSRDPFENPNTPFAPHAEPFFSRVEPGALGSLSVLVLLVAGIGYGGWSVLQQMQKVQLTPVDQTPGVVAEVDPLAPAGTVEAPTETAGLEAPPADVMDRLYRPQALEVPVLTARDGPISTIDPRAVGTLKDAAPAPEAPVIADAAPPAPEETAPPVKVVEDAPQQVVMFAVEPAWVRVRSADGTVLFEKILDAGEQYVLPQTEEPPTLRAGNAGSVYFMVAGETYGPAGSGGAVVKNVALGPEALTGAYALADLSADRALASVVASLDGAVPQE</sequence>
<keyword evidence="2" id="KW-0812">Transmembrane</keyword>
<dbReference type="AlphaFoldDB" id="A0AAE3NQA6"/>
<feature type="domain" description="Cytoskeleton protein RodZ-like C-terminal" evidence="3">
    <location>
        <begin position="300"/>
        <end position="369"/>
    </location>
</feature>
<dbReference type="GO" id="GO:0003677">
    <property type="term" value="F:DNA binding"/>
    <property type="evidence" value="ECO:0007669"/>
    <property type="project" value="InterPro"/>
</dbReference>
<evidence type="ECO:0000313" key="4">
    <source>
        <dbReference type="EMBL" id="MDF0600061.1"/>
    </source>
</evidence>
<dbReference type="CDD" id="cd00093">
    <property type="entry name" value="HTH_XRE"/>
    <property type="match status" value="1"/>
</dbReference>
<dbReference type="InterPro" id="IPR001387">
    <property type="entry name" value="Cro/C1-type_HTH"/>
</dbReference>
<keyword evidence="5" id="KW-1185">Reference proteome</keyword>
<dbReference type="PANTHER" id="PTHR34475">
    <property type="match status" value="1"/>
</dbReference>
<evidence type="ECO:0000256" key="2">
    <source>
        <dbReference type="SAM" id="Phobius"/>
    </source>
</evidence>
<feature type="region of interest" description="Disordered" evidence="1">
    <location>
        <begin position="109"/>
        <end position="142"/>
    </location>
</feature>
<keyword evidence="2" id="KW-1133">Transmembrane helix</keyword>
<gene>
    <name evidence="4" type="ORF">P1J78_04885</name>
</gene>
<dbReference type="InterPro" id="IPR050400">
    <property type="entry name" value="Bact_Cytoskel_RodZ"/>
</dbReference>
<dbReference type="Pfam" id="PF13413">
    <property type="entry name" value="HTH_25"/>
    <property type="match status" value="1"/>
</dbReference>
<feature type="transmembrane region" description="Helical" evidence="2">
    <location>
        <begin position="159"/>
        <end position="178"/>
    </location>
</feature>
<protein>
    <submittedName>
        <fullName evidence="4">DUF4115 domain-containing protein</fullName>
    </submittedName>
</protein>
<proteinExistence type="predicted"/>
<dbReference type="Proteomes" id="UP001220964">
    <property type="component" value="Unassembled WGS sequence"/>
</dbReference>
<evidence type="ECO:0000256" key="1">
    <source>
        <dbReference type="SAM" id="MobiDB-lite"/>
    </source>
</evidence>
<comment type="caution">
    <text evidence="4">The sequence shown here is derived from an EMBL/GenBank/DDBJ whole genome shotgun (WGS) entry which is preliminary data.</text>
</comment>